<organism evidence="8 9">
    <name type="scientific">Kribbella kalugense</name>
    <dbReference type="NCBI Taxonomy" id="2512221"/>
    <lineage>
        <taxon>Bacteria</taxon>
        <taxon>Bacillati</taxon>
        <taxon>Actinomycetota</taxon>
        <taxon>Actinomycetes</taxon>
        <taxon>Propionibacteriales</taxon>
        <taxon>Kribbellaceae</taxon>
        <taxon>Kribbella</taxon>
    </lineage>
</organism>
<feature type="compositionally biased region" description="Basic and acidic residues" evidence="6">
    <location>
        <begin position="8"/>
        <end position="28"/>
    </location>
</feature>
<evidence type="ECO:0000313" key="8">
    <source>
        <dbReference type="EMBL" id="TDW23325.1"/>
    </source>
</evidence>
<feature type="binding site" evidence="5">
    <location>
        <begin position="233"/>
        <end position="240"/>
    </location>
    <ligand>
        <name>ATP</name>
        <dbReference type="ChEBI" id="CHEBI:30616"/>
    </ligand>
</feature>
<proteinExistence type="predicted"/>
<reference evidence="8 9" key="1">
    <citation type="submission" date="2019-03" db="EMBL/GenBank/DDBJ databases">
        <title>Genomic Encyclopedia of Type Strains, Phase III (KMG-III): the genomes of soil and plant-associated and newly described type strains.</title>
        <authorList>
            <person name="Whitman W."/>
        </authorList>
    </citation>
    <scope>NUCLEOTIDE SEQUENCE [LARGE SCALE GENOMIC DNA]</scope>
    <source>
        <strain evidence="8 9">VKM Ac-2570</strain>
    </source>
</reference>
<dbReference type="PROSITE" id="PS51198">
    <property type="entry name" value="UVRD_HELICASE_ATP_BIND"/>
    <property type="match status" value="1"/>
</dbReference>
<keyword evidence="4 5" id="KW-0067">ATP-binding</keyword>
<evidence type="ECO:0000256" key="1">
    <source>
        <dbReference type="ARBA" id="ARBA00022741"/>
    </source>
</evidence>
<protein>
    <submittedName>
        <fullName evidence="8">DNA helicase IV</fullName>
    </submittedName>
</protein>
<dbReference type="Proteomes" id="UP000295447">
    <property type="component" value="Unassembled WGS sequence"/>
</dbReference>
<feature type="region of interest" description="Disordered" evidence="6">
    <location>
        <begin position="1"/>
        <end position="28"/>
    </location>
</feature>
<dbReference type="InterPro" id="IPR014016">
    <property type="entry name" value="UvrD-like_ATP-bd"/>
</dbReference>
<dbReference type="Pfam" id="PF13538">
    <property type="entry name" value="UvrD_C_2"/>
    <property type="match status" value="1"/>
</dbReference>
<dbReference type="SUPFAM" id="SSF52540">
    <property type="entry name" value="P-loop containing nucleoside triphosphate hydrolases"/>
    <property type="match status" value="1"/>
</dbReference>
<dbReference type="InterPro" id="IPR027417">
    <property type="entry name" value="P-loop_NTPase"/>
</dbReference>
<comment type="caution">
    <text evidence="8">The sequence shown here is derived from an EMBL/GenBank/DDBJ whole genome shotgun (WGS) entry which is preliminary data.</text>
</comment>
<evidence type="ECO:0000259" key="7">
    <source>
        <dbReference type="PROSITE" id="PS51198"/>
    </source>
</evidence>
<dbReference type="AlphaFoldDB" id="A0A4R7ZZM5"/>
<gene>
    <name evidence="8" type="ORF">EV650_2177</name>
</gene>
<feature type="domain" description="UvrD-like helicase ATP-binding" evidence="7">
    <location>
        <begin position="212"/>
        <end position="596"/>
    </location>
</feature>
<dbReference type="GO" id="GO:0016787">
    <property type="term" value="F:hydrolase activity"/>
    <property type="evidence" value="ECO:0007669"/>
    <property type="project" value="UniProtKB-UniRule"/>
</dbReference>
<keyword evidence="3 5" id="KW-0347">Helicase</keyword>
<accession>A0A4R7ZZM5</accession>
<dbReference type="GO" id="GO:0005524">
    <property type="term" value="F:ATP binding"/>
    <property type="evidence" value="ECO:0007669"/>
    <property type="project" value="UniProtKB-UniRule"/>
</dbReference>
<dbReference type="InterPro" id="IPR027785">
    <property type="entry name" value="UvrD-like_helicase_C"/>
</dbReference>
<evidence type="ECO:0000256" key="3">
    <source>
        <dbReference type="ARBA" id="ARBA00022806"/>
    </source>
</evidence>
<dbReference type="PANTHER" id="PTHR11070">
    <property type="entry name" value="UVRD / RECB / PCRA DNA HELICASE FAMILY MEMBER"/>
    <property type="match status" value="1"/>
</dbReference>
<evidence type="ECO:0000256" key="4">
    <source>
        <dbReference type="ARBA" id="ARBA00022840"/>
    </source>
</evidence>
<dbReference type="PANTHER" id="PTHR11070:SF45">
    <property type="entry name" value="DNA 3'-5' HELICASE"/>
    <property type="match status" value="1"/>
</dbReference>
<dbReference type="GO" id="GO:0043138">
    <property type="term" value="F:3'-5' DNA helicase activity"/>
    <property type="evidence" value="ECO:0007669"/>
    <property type="project" value="TreeGrafter"/>
</dbReference>
<name>A0A4R7ZZM5_9ACTN</name>
<dbReference type="GO" id="GO:0003677">
    <property type="term" value="F:DNA binding"/>
    <property type="evidence" value="ECO:0007669"/>
    <property type="project" value="InterPro"/>
</dbReference>
<evidence type="ECO:0000256" key="2">
    <source>
        <dbReference type="ARBA" id="ARBA00022801"/>
    </source>
</evidence>
<evidence type="ECO:0000256" key="6">
    <source>
        <dbReference type="SAM" id="MobiDB-lite"/>
    </source>
</evidence>
<dbReference type="Pfam" id="PF13245">
    <property type="entry name" value="AAA_19"/>
    <property type="match status" value="1"/>
</dbReference>
<dbReference type="GO" id="GO:0005829">
    <property type="term" value="C:cytosol"/>
    <property type="evidence" value="ECO:0007669"/>
    <property type="project" value="TreeGrafter"/>
</dbReference>
<keyword evidence="1 5" id="KW-0547">Nucleotide-binding</keyword>
<evidence type="ECO:0000256" key="5">
    <source>
        <dbReference type="PROSITE-ProRule" id="PRU00560"/>
    </source>
</evidence>
<dbReference type="OrthoDB" id="9787585at2"/>
<dbReference type="GO" id="GO:0000725">
    <property type="term" value="P:recombinational repair"/>
    <property type="evidence" value="ECO:0007669"/>
    <property type="project" value="TreeGrafter"/>
</dbReference>
<dbReference type="InterPro" id="IPR000212">
    <property type="entry name" value="DNA_helicase_UvrD/REP"/>
</dbReference>
<sequence>MDQTPTSADHDNPDSVERAELAAEQQHVDRVYGRVEEAARSASRIAVEGHQRGQAQNVGRVRDEEQTGLYERDVLVFAAARRIAELDAEHEGLVFGRLDSDQGDDQPPVAAASELDKLYVGRIGVRDAEYEPLVIDWRAPAAEPFYRATPTDRQKVVRRRVLRNKGPRIAGLEDDLLAPERAPEDLPVMGEGALMASLSRARGHTMRDIVATIQAEQDEAIRAPARGVTVIGGGPGTGKTVVALHRAAYLLYSDRRRFERGGVLVVGPSAAFMAYIERVLPSLGENTVSLRAVGELVDGVKATAVDEAVAASVKGSLRMRAILARAARDRVPNAPTTLRVYIGGATVELDTNQLDNVRRNALRRTARNRAGADARKGLIAALWQRFPEDLRNGPFGDRESFGDRVGDTPAFRTFFSQWWPMLTPEAVLRWLGDPRRLQRWARNDLTPAEVDALATAIRSTDEFTIADVALLDELTTFLGLPPAVENTDEEFDWLEGLSDGVNEVLTTSERRARAAAARDAEEPEEYAHVLVDEAQDLSPMQWRMVTRRGPQASWTIVGDPAQSSWPDPDEARAAMDSMLSHLQRHTFRLSTNYRNSAEIYAFAGEVIRQSIPDADLPNAVRSTGVEPEHRIFDDGKVAEAAGDAAAELRQLVEGTVGVIVPPKLRPAVDQVLAELGDPRVVSVTPLESKGLEYDAVVVVEPDRIVSDTLGGVRALYVALTRATQRLITVNSTTHWLP</sequence>
<evidence type="ECO:0000313" key="9">
    <source>
        <dbReference type="Proteomes" id="UP000295447"/>
    </source>
</evidence>
<keyword evidence="9" id="KW-1185">Reference proteome</keyword>
<keyword evidence="2 5" id="KW-0378">Hydrolase</keyword>
<dbReference type="EMBL" id="SODF01000001">
    <property type="protein sequence ID" value="TDW23325.1"/>
    <property type="molecule type" value="Genomic_DNA"/>
</dbReference>
<dbReference type="Gene3D" id="3.40.50.300">
    <property type="entry name" value="P-loop containing nucleotide triphosphate hydrolases"/>
    <property type="match status" value="3"/>
</dbReference>